<keyword evidence="1" id="KW-0812">Transmembrane</keyword>
<dbReference type="Proteomes" id="UP000286947">
    <property type="component" value="Unassembled WGS sequence"/>
</dbReference>
<reference evidence="2 3" key="1">
    <citation type="submission" date="2018-01" db="EMBL/GenBank/DDBJ databases">
        <title>Saezia sanguinis gen. nov., sp. nov., in the order Burkholderiales isolated from human blood.</title>
        <authorList>
            <person name="Medina-Pascual M.J."/>
            <person name="Valdezate S."/>
            <person name="Monzon S."/>
            <person name="Cuesta I."/>
            <person name="Carrasco G."/>
            <person name="Villalon P."/>
            <person name="Saez-Nieto J.A."/>
        </authorList>
    </citation>
    <scope>NUCLEOTIDE SEQUENCE [LARGE SCALE GENOMIC DNA]</scope>
    <source>
        <strain evidence="2 3">CNM695-12</strain>
    </source>
</reference>
<feature type="transmembrane region" description="Helical" evidence="1">
    <location>
        <begin position="57"/>
        <end position="79"/>
    </location>
</feature>
<evidence type="ECO:0000313" key="2">
    <source>
        <dbReference type="EMBL" id="RUS66607.1"/>
    </source>
</evidence>
<organism evidence="2 3">
    <name type="scientific">Saezia sanguinis</name>
    <dbReference type="NCBI Taxonomy" id="1965230"/>
    <lineage>
        <taxon>Bacteria</taxon>
        <taxon>Pseudomonadati</taxon>
        <taxon>Pseudomonadota</taxon>
        <taxon>Betaproteobacteria</taxon>
        <taxon>Burkholderiales</taxon>
        <taxon>Saeziaceae</taxon>
        <taxon>Saezia</taxon>
    </lineage>
</organism>
<keyword evidence="1" id="KW-0472">Membrane</keyword>
<proteinExistence type="predicted"/>
<gene>
    <name evidence="2" type="ORF">CUZ56_01887</name>
</gene>
<keyword evidence="1" id="KW-1133">Transmembrane helix</keyword>
<evidence type="ECO:0000313" key="3">
    <source>
        <dbReference type="Proteomes" id="UP000286947"/>
    </source>
</evidence>
<accession>A0A433SCY0</accession>
<comment type="caution">
    <text evidence="2">The sequence shown here is derived from an EMBL/GenBank/DDBJ whole genome shotgun (WGS) entry which is preliminary data.</text>
</comment>
<dbReference type="AlphaFoldDB" id="A0A433SCY0"/>
<sequence length="92" mass="10241">METITNTVNVVLSFLLVATVIFLIFGLPSLLSDFLSESIFKILEKITGKPFTKDKETSLIAIIKAIVIFGSIGIVIWFWTSALESLVTWFLS</sequence>
<name>A0A433SCY0_9BURK</name>
<keyword evidence="3" id="KW-1185">Reference proteome</keyword>
<feature type="transmembrane region" description="Helical" evidence="1">
    <location>
        <begin position="12"/>
        <end position="36"/>
    </location>
</feature>
<evidence type="ECO:0000256" key="1">
    <source>
        <dbReference type="SAM" id="Phobius"/>
    </source>
</evidence>
<dbReference type="EMBL" id="PQSP01000004">
    <property type="protein sequence ID" value="RUS66607.1"/>
    <property type="molecule type" value="Genomic_DNA"/>
</dbReference>
<protein>
    <submittedName>
        <fullName evidence="2">Uncharacterized protein</fullName>
    </submittedName>
</protein>